<dbReference type="AlphaFoldDB" id="A0AAQ3MQ68"/>
<organism evidence="2 3">
    <name type="scientific">Vigna mungo</name>
    <name type="common">Black gram</name>
    <name type="synonym">Phaseolus mungo</name>
    <dbReference type="NCBI Taxonomy" id="3915"/>
    <lineage>
        <taxon>Eukaryota</taxon>
        <taxon>Viridiplantae</taxon>
        <taxon>Streptophyta</taxon>
        <taxon>Embryophyta</taxon>
        <taxon>Tracheophyta</taxon>
        <taxon>Spermatophyta</taxon>
        <taxon>Magnoliopsida</taxon>
        <taxon>eudicotyledons</taxon>
        <taxon>Gunneridae</taxon>
        <taxon>Pentapetalae</taxon>
        <taxon>rosids</taxon>
        <taxon>fabids</taxon>
        <taxon>Fabales</taxon>
        <taxon>Fabaceae</taxon>
        <taxon>Papilionoideae</taxon>
        <taxon>50 kb inversion clade</taxon>
        <taxon>NPAAA clade</taxon>
        <taxon>indigoferoid/millettioid clade</taxon>
        <taxon>Phaseoleae</taxon>
        <taxon>Vigna</taxon>
    </lineage>
</organism>
<feature type="region of interest" description="Disordered" evidence="1">
    <location>
        <begin position="32"/>
        <end position="59"/>
    </location>
</feature>
<dbReference type="EMBL" id="CP144692">
    <property type="protein sequence ID" value="WVY95589.1"/>
    <property type="molecule type" value="Genomic_DNA"/>
</dbReference>
<gene>
    <name evidence="2" type="ORF">V8G54_027740</name>
</gene>
<feature type="compositionally biased region" description="Pro residues" evidence="1">
    <location>
        <begin position="37"/>
        <end position="49"/>
    </location>
</feature>
<keyword evidence="3" id="KW-1185">Reference proteome</keyword>
<proteinExistence type="predicted"/>
<evidence type="ECO:0000313" key="3">
    <source>
        <dbReference type="Proteomes" id="UP001374535"/>
    </source>
</evidence>
<dbReference type="Proteomes" id="UP001374535">
    <property type="component" value="Chromosome 9"/>
</dbReference>
<accession>A0AAQ3MQ68</accession>
<sequence>MNPDLEDHLFCFFCHCFSMSFRISSTPRIPKRWRPPENLPPPPPLPPFPSSSRGGKPGPLLSSLGDFTLSGVIVIDRVLRVRVWDALAAAAAHLVFKAAARLVYEELCNLAVLSSPFLMLYGKGFSPTMFGPLCLTSASG</sequence>
<name>A0AAQ3MQ68_VIGMU</name>
<reference evidence="2 3" key="1">
    <citation type="journal article" date="2023" name="Life. Sci Alliance">
        <title>Evolutionary insights into 3D genome organization and epigenetic landscape of Vigna mungo.</title>
        <authorList>
            <person name="Junaid A."/>
            <person name="Singh B."/>
            <person name="Bhatia S."/>
        </authorList>
    </citation>
    <scope>NUCLEOTIDE SEQUENCE [LARGE SCALE GENOMIC DNA]</scope>
    <source>
        <strain evidence="2">Urdbean</strain>
    </source>
</reference>
<protein>
    <submittedName>
        <fullName evidence="2">Uncharacterized protein</fullName>
    </submittedName>
</protein>
<evidence type="ECO:0000256" key="1">
    <source>
        <dbReference type="SAM" id="MobiDB-lite"/>
    </source>
</evidence>
<evidence type="ECO:0000313" key="2">
    <source>
        <dbReference type="EMBL" id="WVY95589.1"/>
    </source>
</evidence>
<feature type="compositionally biased region" description="Low complexity" evidence="1">
    <location>
        <begin position="50"/>
        <end position="59"/>
    </location>
</feature>